<dbReference type="HAMAP" id="MF_02126">
    <property type="entry name" value="RF_methyltr_PrmC"/>
    <property type="match status" value="1"/>
</dbReference>
<sequence length="296" mass="33399">MSTASSTEKDWTVISLLKTSADFLKQKGFSDARLTAELLLAHVLELQRVDLYVNFDRPVSPKELAQFRELFRRRLSGEPVQYILGQEEFFGLKFEVNPSVLIPRPETELLVEQIIDDFSGEAGAILDIGTGSGAIAITLAKLLPQTQLTAVDICRKALEVAERNAMRHGVEARIRFLCLDALQPDFVSHFTQPFDVVVSNPPYIPLSEKESVPPDVRNFEPHIALFTDTGFEFYEKIARDARQLLRSGGKLYFELHADAHPKVQALLEEHGFQHLMFKKDYQGFVRLVRAESPVSA</sequence>
<dbReference type="PANTHER" id="PTHR18895">
    <property type="entry name" value="HEMK METHYLTRANSFERASE"/>
    <property type="match status" value="1"/>
</dbReference>
<dbReference type="Proteomes" id="UP000266389">
    <property type="component" value="Unassembled WGS sequence"/>
</dbReference>
<dbReference type="AlphaFoldDB" id="A0A395LYV5"/>
<reference evidence="8 9" key="1">
    <citation type="journal article" date="2011" name="ISME J.">
        <title>Community ecology of hot spring cyanobacterial mats: predominant populations and their functional potential.</title>
        <authorList>
            <person name="Klatt C.G."/>
            <person name="Wood J.M."/>
            <person name="Rusch D.B."/>
            <person name="Bateson M.M."/>
            <person name="Hamamura N."/>
            <person name="Heidelberg J.F."/>
            <person name="Grossman A.R."/>
            <person name="Bhaya D."/>
            <person name="Cohan F.M."/>
            <person name="Kuhl M."/>
            <person name="Bryant D.A."/>
            <person name="Ward D.M."/>
        </authorList>
    </citation>
    <scope>NUCLEOTIDE SEQUENCE [LARGE SCALE GENOMIC DNA]</scope>
    <source>
        <strain evidence="8">OS</strain>
    </source>
</reference>
<evidence type="ECO:0000313" key="8">
    <source>
        <dbReference type="EMBL" id="RFM23709.1"/>
    </source>
</evidence>
<organism evidence="8 9">
    <name type="scientific">Candidatus Thermochlorobacter aerophilus</name>
    <dbReference type="NCBI Taxonomy" id="1868324"/>
    <lineage>
        <taxon>Bacteria</taxon>
        <taxon>Pseudomonadati</taxon>
        <taxon>Chlorobiota</taxon>
        <taxon>Chlorobiia</taxon>
        <taxon>Chlorobiales</taxon>
        <taxon>Candidatus Thermochlorobacteriaceae</taxon>
        <taxon>Candidatus Thermochlorobacter</taxon>
    </lineage>
</organism>
<feature type="domain" description="Release factor glutamine methyltransferase N-terminal" evidence="7">
    <location>
        <begin position="16"/>
        <end position="85"/>
    </location>
</feature>
<dbReference type="EC" id="2.1.1.297" evidence="5"/>
<feature type="binding site" evidence="5">
    <location>
        <begin position="200"/>
        <end position="203"/>
    </location>
    <ligand>
        <name>substrate</name>
    </ligand>
</feature>
<evidence type="ECO:0000259" key="6">
    <source>
        <dbReference type="Pfam" id="PF05175"/>
    </source>
</evidence>
<evidence type="ECO:0000256" key="4">
    <source>
        <dbReference type="ARBA" id="ARBA00048391"/>
    </source>
</evidence>
<dbReference type="SUPFAM" id="SSF53335">
    <property type="entry name" value="S-adenosyl-L-methionine-dependent methyltransferases"/>
    <property type="match status" value="1"/>
</dbReference>
<evidence type="ECO:0000313" key="9">
    <source>
        <dbReference type="Proteomes" id="UP000266389"/>
    </source>
</evidence>
<dbReference type="Pfam" id="PF17827">
    <property type="entry name" value="PrmC_N"/>
    <property type="match status" value="1"/>
</dbReference>
<comment type="function">
    <text evidence="5">Methylates the class 1 translation termination release factors RF1/PrfA and RF2/PrfB on the glutamine residue of the universally conserved GGQ motif.</text>
</comment>
<name>A0A395LYV5_9BACT</name>
<dbReference type="NCBIfam" id="TIGR00536">
    <property type="entry name" value="hemK_fam"/>
    <property type="match status" value="1"/>
</dbReference>
<dbReference type="CDD" id="cd02440">
    <property type="entry name" value="AdoMet_MTases"/>
    <property type="match status" value="1"/>
</dbReference>
<feature type="binding site" evidence="5">
    <location>
        <begin position="129"/>
        <end position="133"/>
    </location>
    <ligand>
        <name>S-adenosyl-L-methionine</name>
        <dbReference type="ChEBI" id="CHEBI:59789"/>
    </ligand>
</feature>
<dbReference type="InterPro" id="IPR040758">
    <property type="entry name" value="PrmC_N"/>
</dbReference>
<proteinExistence type="inferred from homology"/>
<dbReference type="GO" id="GO:0003676">
    <property type="term" value="F:nucleic acid binding"/>
    <property type="evidence" value="ECO:0007669"/>
    <property type="project" value="InterPro"/>
</dbReference>
<dbReference type="InterPro" id="IPR029063">
    <property type="entry name" value="SAM-dependent_MTases_sf"/>
</dbReference>
<evidence type="ECO:0000256" key="3">
    <source>
        <dbReference type="ARBA" id="ARBA00022691"/>
    </source>
</evidence>
<dbReference type="Gene3D" id="1.10.8.10">
    <property type="entry name" value="DNA helicase RuvA subunit, C-terminal domain"/>
    <property type="match status" value="1"/>
</dbReference>
<keyword evidence="3 5" id="KW-0949">S-adenosyl-L-methionine</keyword>
<feature type="binding site" evidence="5">
    <location>
        <position position="152"/>
    </location>
    <ligand>
        <name>S-adenosyl-L-methionine</name>
        <dbReference type="ChEBI" id="CHEBI:59789"/>
    </ligand>
</feature>
<evidence type="ECO:0000256" key="2">
    <source>
        <dbReference type="ARBA" id="ARBA00022679"/>
    </source>
</evidence>
<accession>A0A395LYV5</accession>
<comment type="catalytic activity">
    <reaction evidence="4 5">
        <text>L-glutaminyl-[peptide chain release factor] + S-adenosyl-L-methionine = N(5)-methyl-L-glutaminyl-[peptide chain release factor] + S-adenosyl-L-homocysteine + H(+)</text>
        <dbReference type="Rhea" id="RHEA:42896"/>
        <dbReference type="Rhea" id="RHEA-COMP:10271"/>
        <dbReference type="Rhea" id="RHEA-COMP:10272"/>
        <dbReference type="ChEBI" id="CHEBI:15378"/>
        <dbReference type="ChEBI" id="CHEBI:30011"/>
        <dbReference type="ChEBI" id="CHEBI:57856"/>
        <dbReference type="ChEBI" id="CHEBI:59789"/>
        <dbReference type="ChEBI" id="CHEBI:61891"/>
        <dbReference type="EC" id="2.1.1.297"/>
    </reaction>
</comment>
<dbReference type="InterPro" id="IPR007848">
    <property type="entry name" value="Small_mtfrase_dom"/>
</dbReference>
<dbReference type="GO" id="GO:0102559">
    <property type="term" value="F:peptide chain release factor N(5)-glutamine methyltransferase activity"/>
    <property type="evidence" value="ECO:0007669"/>
    <property type="project" value="UniProtKB-EC"/>
</dbReference>
<comment type="caution">
    <text evidence="8">The sequence shown here is derived from an EMBL/GenBank/DDBJ whole genome shotgun (WGS) entry which is preliminary data.</text>
</comment>
<keyword evidence="2 5" id="KW-0808">Transferase</keyword>
<dbReference type="InterPro" id="IPR004556">
    <property type="entry name" value="HemK-like"/>
</dbReference>
<dbReference type="Pfam" id="PF05175">
    <property type="entry name" value="MTS"/>
    <property type="match status" value="1"/>
</dbReference>
<protein>
    <recommendedName>
        <fullName evidence="5">Release factor glutamine methyltransferase</fullName>
        <shortName evidence="5">RF MTase</shortName>
        <ecNumber evidence="5">2.1.1.297</ecNumber>
    </recommendedName>
    <alternativeName>
        <fullName evidence="5">N5-glutamine methyltransferase PrmC</fullName>
    </alternativeName>
    <alternativeName>
        <fullName evidence="5">Protein-(glutamine-N5) MTase PrmC</fullName>
    </alternativeName>
    <alternativeName>
        <fullName evidence="5">Protein-glutamine N-methyltransferase PrmC</fullName>
    </alternativeName>
</protein>
<evidence type="ECO:0000256" key="1">
    <source>
        <dbReference type="ARBA" id="ARBA00022603"/>
    </source>
</evidence>
<feature type="binding site" evidence="5">
    <location>
        <position position="200"/>
    </location>
    <ligand>
        <name>S-adenosyl-L-methionine</name>
        <dbReference type="ChEBI" id="CHEBI:59789"/>
    </ligand>
</feature>
<comment type="caution">
    <text evidence="5">Lacks conserved residue(s) required for the propagation of feature annotation.</text>
</comment>
<dbReference type="NCBIfam" id="TIGR03534">
    <property type="entry name" value="RF_mod_PrmC"/>
    <property type="match status" value="1"/>
</dbReference>
<dbReference type="PANTHER" id="PTHR18895:SF74">
    <property type="entry name" value="MTRF1L RELEASE FACTOR GLUTAMINE METHYLTRANSFERASE"/>
    <property type="match status" value="1"/>
</dbReference>
<dbReference type="InterPro" id="IPR002052">
    <property type="entry name" value="DNA_methylase_N6_adenine_CS"/>
</dbReference>
<dbReference type="InterPro" id="IPR050320">
    <property type="entry name" value="N5-glutamine_MTase"/>
</dbReference>
<dbReference type="Gene3D" id="3.40.50.150">
    <property type="entry name" value="Vaccinia Virus protein VP39"/>
    <property type="match status" value="1"/>
</dbReference>
<keyword evidence="1 5" id="KW-0489">Methyltransferase</keyword>
<dbReference type="PROSITE" id="PS00092">
    <property type="entry name" value="N6_MTASE"/>
    <property type="match status" value="1"/>
</dbReference>
<dbReference type="EMBL" id="PHFL01000060">
    <property type="protein sequence ID" value="RFM23709.1"/>
    <property type="molecule type" value="Genomic_DNA"/>
</dbReference>
<evidence type="ECO:0000259" key="7">
    <source>
        <dbReference type="Pfam" id="PF17827"/>
    </source>
</evidence>
<dbReference type="InterPro" id="IPR019874">
    <property type="entry name" value="RF_methyltr_PrmC"/>
</dbReference>
<dbReference type="GO" id="GO:0032259">
    <property type="term" value="P:methylation"/>
    <property type="evidence" value="ECO:0007669"/>
    <property type="project" value="UniProtKB-KW"/>
</dbReference>
<evidence type="ECO:0000256" key="5">
    <source>
        <dbReference type="HAMAP-Rule" id="MF_02126"/>
    </source>
</evidence>
<comment type="similarity">
    <text evidence="5">Belongs to the protein N5-glutamine methyltransferase family. PrmC subfamily.</text>
</comment>
<feature type="domain" description="Methyltransferase small" evidence="6">
    <location>
        <begin position="107"/>
        <end position="203"/>
    </location>
</feature>
<gene>
    <name evidence="5 8" type="primary">prmC</name>
    <name evidence="8" type="ORF">D0433_10110</name>
</gene>